<dbReference type="EMBL" id="QAOK01000033">
    <property type="protein sequence ID" value="PTQ79165.1"/>
    <property type="molecule type" value="Genomic_DNA"/>
</dbReference>
<sequence length="367" mass="42315">MISKRRMLFALQLKLWHSYNRIARRKKKKILFDCPYDFHYSHLQPLIESLSRHSEFDITVVKTDDFSQTKLEGVKYIDTDTLQQEIFAVYDIYFTTEFDILPWWFTGVTRIFFLHGVGPKVSYFASEKLRVFDVVLAPGPYVESKQRAFLKKDAVLYPAGLPVTDRYFLPGEQSLPAYIKFEEKKNIILYAPSWSSNPGQVSIDLDILHALSSQTTCNVIIRPHPNLLVPELCAGIKWKEVIEEILSKNRRIFLHAGRGTSVYEVLGCVDILLGDISSVVYEFLALDRPIILYLKEGVDEFYQSEEFVLETRLACYNINDPATLPATVLRCLQNKNSLSAERKKMMARSLYNPGRAIPQIIKILTEL</sequence>
<dbReference type="GO" id="GO:0016020">
    <property type="term" value="C:membrane"/>
    <property type="evidence" value="ECO:0007669"/>
    <property type="project" value="InterPro"/>
</dbReference>
<dbReference type="Gene3D" id="3.40.50.12580">
    <property type="match status" value="1"/>
</dbReference>
<evidence type="ECO:0000313" key="2">
    <source>
        <dbReference type="Proteomes" id="UP000244152"/>
    </source>
</evidence>
<proteinExistence type="predicted"/>
<dbReference type="SUPFAM" id="SSF53756">
    <property type="entry name" value="UDP-Glycosyltransferase/glycogen phosphorylase"/>
    <property type="match status" value="1"/>
</dbReference>
<name>A0A2T5I5Q6_9PROT</name>
<dbReference type="InterPro" id="IPR043148">
    <property type="entry name" value="TagF_C"/>
</dbReference>
<dbReference type="InterPro" id="IPR051612">
    <property type="entry name" value="Teichoic_Acid_Biosynth"/>
</dbReference>
<keyword evidence="1" id="KW-0808">Transferase</keyword>
<dbReference type="RefSeq" id="WP_107763190.1">
    <property type="nucleotide sequence ID" value="NZ_QAOK01000033.1"/>
</dbReference>
<dbReference type="Pfam" id="PF04464">
    <property type="entry name" value="Glyphos_transf"/>
    <property type="match status" value="1"/>
</dbReference>
<evidence type="ECO:0000313" key="1">
    <source>
        <dbReference type="EMBL" id="PTQ79165.1"/>
    </source>
</evidence>
<organism evidence="1 2">
    <name type="scientific">Nitrosospira multiformis</name>
    <dbReference type="NCBI Taxonomy" id="1231"/>
    <lineage>
        <taxon>Bacteria</taxon>
        <taxon>Pseudomonadati</taxon>
        <taxon>Pseudomonadota</taxon>
        <taxon>Betaproteobacteria</taxon>
        <taxon>Nitrosomonadales</taxon>
        <taxon>Nitrosomonadaceae</taxon>
        <taxon>Nitrosospira</taxon>
    </lineage>
</organism>
<gene>
    <name evidence="1" type="ORF">C8R21_13329</name>
</gene>
<dbReference type="GO" id="GO:0047355">
    <property type="term" value="F:CDP-glycerol glycerophosphotransferase activity"/>
    <property type="evidence" value="ECO:0007669"/>
    <property type="project" value="InterPro"/>
</dbReference>
<dbReference type="PANTHER" id="PTHR37316:SF3">
    <property type="entry name" value="TEICHOIC ACID GLYCEROL-PHOSPHATE TRANSFERASE"/>
    <property type="match status" value="1"/>
</dbReference>
<dbReference type="Proteomes" id="UP000244152">
    <property type="component" value="Unassembled WGS sequence"/>
</dbReference>
<protein>
    <submittedName>
        <fullName evidence="1">CDP-glycerol glycerophosphotransferase (TagB/SpsB family)</fullName>
    </submittedName>
</protein>
<reference evidence="1 2" key="1">
    <citation type="submission" date="2018-04" db="EMBL/GenBank/DDBJ databases">
        <title>Active sludge and wastewater microbial communities from Klosterneuburg, Austria.</title>
        <authorList>
            <person name="Wagner M."/>
        </authorList>
    </citation>
    <scope>NUCLEOTIDE SEQUENCE [LARGE SCALE GENOMIC DNA]</scope>
    <source>
        <strain evidence="1 2">Nl12</strain>
    </source>
</reference>
<dbReference type="InterPro" id="IPR007554">
    <property type="entry name" value="Glycerophosphate_synth"/>
</dbReference>
<accession>A0A2T5I5Q6</accession>
<dbReference type="AlphaFoldDB" id="A0A2T5I5Q6"/>
<comment type="caution">
    <text evidence="1">The sequence shown here is derived from an EMBL/GenBank/DDBJ whole genome shotgun (WGS) entry which is preliminary data.</text>
</comment>
<dbReference type="PANTHER" id="PTHR37316">
    <property type="entry name" value="TEICHOIC ACID GLYCEROL-PHOSPHATE PRIMASE"/>
    <property type="match status" value="1"/>
</dbReference>